<organism evidence="2 3">
    <name type="scientific">Acidithiobacillus caldus</name>
    <dbReference type="NCBI Taxonomy" id="33059"/>
    <lineage>
        <taxon>Bacteria</taxon>
        <taxon>Pseudomonadati</taxon>
        <taxon>Pseudomonadota</taxon>
        <taxon>Acidithiobacillia</taxon>
        <taxon>Acidithiobacillales</taxon>
        <taxon>Acidithiobacillaceae</taxon>
        <taxon>Acidithiobacillus</taxon>
    </lineage>
</organism>
<reference evidence="2 3" key="1">
    <citation type="submission" date="2016-06" db="EMBL/GenBank/DDBJ databases">
        <title>Gene turnover analysis identifies the evolutionary adaptation of the extremophile Acidithiobacillus caldus.</title>
        <authorList>
            <person name="Zhang X."/>
        </authorList>
    </citation>
    <scope>NUCLEOTIDE SEQUENCE [LARGE SCALE GENOMIC DNA]</scope>
    <source>
        <strain evidence="2 3">DX</strain>
    </source>
</reference>
<keyword evidence="1" id="KW-0732">Signal</keyword>
<dbReference type="Gene3D" id="3.30.310.70">
    <property type="entry name" value="TT1751-like domain"/>
    <property type="match status" value="1"/>
</dbReference>
<dbReference type="SUPFAM" id="SSF103247">
    <property type="entry name" value="TT1751-like"/>
    <property type="match status" value="1"/>
</dbReference>
<protein>
    <submittedName>
        <fullName evidence="2">Uncharacterized protein</fullName>
    </submittedName>
</protein>
<evidence type="ECO:0000256" key="1">
    <source>
        <dbReference type="SAM" id="SignalP"/>
    </source>
</evidence>
<dbReference type="EMBL" id="LZYE01000101">
    <property type="protein sequence ID" value="OFC37002.1"/>
    <property type="molecule type" value="Genomic_DNA"/>
</dbReference>
<accession>A0A1E7YP22</accession>
<feature type="chain" id="PRO_5009209070" evidence="1">
    <location>
        <begin position="24"/>
        <end position="159"/>
    </location>
</feature>
<proteinExistence type="predicted"/>
<feature type="signal peptide" evidence="1">
    <location>
        <begin position="1"/>
        <end position="23"/>
    </location>
</feature>
<dbReference type="AlphaFoldDB" id="A0A1E7YP22"/>
<sequence length="159" mass="17494">MRTSVTILAGITAAIFMTSVAGATDLYVETISAPINQVAPELAHALAAHHFKVVMHLDILKRIEAKEMQLHIPHLNRGQFTDVQAFVFCNPMFFSQLLNSDWKSASLCPLNLTVYGKGMSTTIVYPERIAYVQKTPANRTAQRIDSAVIAALKSIPKVN</sequence>
<dbReference type="Proteomes" id="UP000175616">
    <property type="component" value="Unassembled WGS sequence"/>
</dbReference>
<dbReference type="InterPro" id="IPR035923">
    <property type="entry name" value="TT1751-like_sf"/>
</dbReference>
<evidence type="ECO:0000313" key="3">
    <source>
        <dbReference type="Proteomes" id="UP000175616"/>
    </source>
</evidence>
<comment type="caution">
    <text evidence="2">The sequence shown here is derived from an EMBL/GenBank/DDBJ whole genome shotgun (WGS) entry which is preliminary data.</text>
</comment>
<evidence type="ECO:0000313" key="2">
    <source>
        <dbReference type="EMBL" id="OFC37002.1"/>
    </source>
</evidence>
<name>A0A1E7YP22_9PROT</name>
<dbReference type="RefSeq" id="WP_070114426.1">
    <property type="nucleotide sequence ID" value="NZ_LZYE01000101.1"/>
</dbReference>
<gene>
    <name evidence="2" type="ORF">BAE27_04570</name>
</gene>